<keyword evidence="2" id="KW-1185">Reference proteome</keyword>
<dbReference type="Proteomes" id="UP000326912">
    <property type="component" value="Unassembled WGS sequence"/>
</dbReference>
<sequence length="125" mass="13775">MHEWGAPCILIPERCFELRLVTALPVSLYDRERRQQVRHTLSQIYHCTFNGREREIIVRCGYVALACSRQAVRSISPCSLALRIFFSCPPSCHSGTTDGSGADIGPVPGFPHLTVLLSGCIGVGF</sequence>
<organism evidence="1 2">
    <name type="scientific">Dictyobacter vulcani</name>
    <dbReference type="NCBI Taxonomy" id="2607529"/>
    <lineage>
        <taxon>Bacteria</taxon>
        <taxon>Bacillati</taxon>
        <taxon>Chloroflexota</taxon>
        <taxon>Ktedonobacteria</taxon>
        <taxon>Ktedonobacterales</taxon>
        <taxon>Dictyobacteraceae</taxon>
        <taxon>Dictyobacter</taxon>
    </lineage>
</organism>
<dbReference type="AlphaFoldDB" id="A0A5J4KUS8"/>
<evidence type="ECO:0000313" key="1">
    <source>
        <dbReference type="EMBL" id="GER88996.1"/>
    </source>
</evidence>
<dbReference type="EMBL" id="BKZW01000001">
    <property type="protein sequence ID" value="GER88996.1"/>
    <property type="molecule type" value="Genomic_DNA"/>
</dbReference>
<proteinExistence type="predicted"/>
<accession>A0A5J4KUS8</accession>
<comment type="caution">
    <text evidence="1">The sequence shown here is derived from an EMBL/GenBank/DDBJ whole genome shotgun (WGS) entry which is preliminary data.</text>
</comment>
<protein>
    <submittedName>
        <fullName evidence="1">Uncharacterized protein</fullName>
    </submittedName>
</protein>
<name>A0A5J4KUS8_9CHLR</name>
<gene>
    <name evidence="1" type="ORF">KDW_31580</name>
</gene>
<reference evidence="1 2" key="1">
    <citation type="submission" date="2019-10" db="EMBL/GenBank/DDBJ databases">
        <title>Dictyobacter vulcani sp. nov., within the class Ktedonobacteria, isolated from soil of volcanic Mt. Zao.</title>
        <authorList>
            <person name="Zheng Y."/>
            <person name="Wang C.M."/>
            <person name="Sakai Y."/>
            <person name="Abe K."/>
            <person name="Yokota A."/>
            <person name="Yabe S."/>
        </authorList>
    </citation>
    <scope>NUCLEOTIDE SEQUENCE [LARGE SCALE GENOMIC DNA]</scope>
    <source>
        <strain evidence="1 2">W12</strain>
    </source>
</reference>
<evidence type="ECO:0000313" key="2">
    <source>
        <dbReference type="Proteomes" id="UP000326912"/>
    </source>
</evidence>